<evidence type="ECO:0000256" key="1">
    <source>
        <dbReference type="SAM" id="SignalP"/>
    </source>
</evidence>
<evidence type="ECO:0000313" key="2">
    <source>
        <dbReference type="EMBL" id="NSL55863.1"/>
    </source>
</evidence>
<dbReference type="InterPro" id="IPR025731">
    <property type="entry name" value="YecR-like"/>
</dbReference>
<sequence>MHKKMKVLSATVFGLLLLAACATLDQSDFLRSGGSKDAGFVEISWDQTRIDNGKGASTGSLNEASAACREWGFTGGAEQPMSQPEERCVSLRGMGCGRFVMSQKFRCLR</sequence>
<comment type="caution">
    <text evidence="2">The sequence shown here is derived from an EMBL/GenBank/DDBJ whole genome shotgun (WGS) entry which is preliminary data.</text>
</comment>
<dbReference type="Pfam" id="PF13992">
    <property type="entry name" value="YecR"/>
    <property type="match status" value="1"/>
</dbReference>
<feature type="signal peptide" evidence="1">
    <location>
        <begin position="1"/>
        <end position="22"/>
    </location>
</feature>
<gene>
    <name evidence="2" type="ORF">HJ583_012560</name>
</gene>
<dbReference type="PROSITE" id="PS51257">
    <property type="entry name" value="PROKAR_LIPOPROTEIN"/>
    <property type="match status" value="1"/>
</dbReference>
<proteinExistence type="predicted"/>
<protein>
    <recommendedName>
        <fullName evidence="4">YecR-like lipoprotein</fullName>
    </recommendedName>
</protein>
<dbReference type="EMBL" id="JABCSC020000003">
    <property type="protein sequence ID" value="NSL55863.1"/>
    <property type="molecule type" value="Genomic_DNA"/>
</dbReference>
<feature type="chain" id="PRO_5045067696" description="YecR-like lipoprotein" evidence="1">
    <location>
        <begin position="23"/>
        <end position="109"/>
    </location>
</feature>
<accession>A0ABX2IGJ3</accession>
<dbReference type="Proteomes" id="UP000778523">
    <property type="component" value="Unassembled WGS sequence"/>
</dbReference>
<organism evidence="2 3">
    <name type="scientific">Uliginosibacterium aquaticum</name>
    <dbReference type="NCBI Taxonomy" id="2731212"/>
    <lineage>
        <taxon>Bacteria</taxon>
        <taxon>Pseudomonadati</taxon>
        <taxon>Pseudomonadota</taxon>
        <taxon>Betaproteobacteria</taxon>
        <taxon>Rhodocyclales</taxon>
        <taxon>Zoogloeaceae</taxon>
        <taxon>Uliginosibacterium</taxon>
    </lineage>
</organism>
<keyword evidence="1" id="KW-0732">Signal</keyword>
<reference evidence="2 3" key="1">
    <citation type="submission" date="2020-06" db="EMBL/GenBank/DDBJ databases">
        <title>Draft genome of Uliginosibacterium sp. IMCC34675.</title>
        <authorList>
            <person name="Song J."/>
        </authorList>
    </citation>
    <scope>NUCLEOTIDE SEQUENCE [LARGE SCALE GENOMIC DNA]</scope>
    <source>
        <strain evidence="2 3">IMCC34675</strain>
    </source>
</reference>
<evidence type="ECO:0000313" key="3">
    <source>
        <dbReference type="Proteomes" id="UP000778523"/>
    </source>
</evidence>
<name>A0ABX2IGJ3_9RHOO</name>
<keyword evidence="3" id="KW-1185">Reference proteome</keyword>
<evidence type="ECO:0008006" key="4">
    <source>
        <dbReference type="Google" id="ProtNLM"/>
    </source>
</evidence>
<dbReference type="RefSeq" id="WP_170022242.1">
    <property type="nucleotide sequence ID" value="NZ_JABCSC020000003.1"/>
</dbReference>